<name>A0A955LKI1_UNCKA</name>
<accession>A0A955LKI1</accession>
<keyword evidence="1" id="KW-0812">Transmembrane</keyword>
<protein>
    <submittedName>
        <fullName evidence="2">Uncharacterized protein</fullName>
    </submittedName>
</protein>
<evidence type="ECO:0000313" key="2">
    <source>
        <dbReference type="EMBL" id="MCA9392210.1"/>
    </source>
</evidence>
<comment type="caution">
    <text evidence="2">The sequence shown here is derived from an EMBL/GenBank/DDBJ whole genome shotgun (WGS) entry which is preliminary data.</text>
</comment>
<feature type="transmembrane region" description="Helical" evidence="1">
    <location>
        <begin position="42"/>
        <end position="65"/>
    </location>
</feature>
<evidence type="ECO:0000256" key="1">
    <source>
        <dbReference type="SAM" id="Phobius"/>
    </source>
</evidence>
<evidence type="ECO:0000313" key="3">
    <source>
        <dbReference type="Proteomes" id="UP000751518"/>
    </source>
</evidence>
<dbReference type="Proteomes" id="UP000751518">
    <property type="component" value="Unassembled WGS sequence"/>
</dbReference>
<reference evidence="2" key="1">
    <citation type="submission" date="2020-04" db="EMBL/GenBank/DDBJ databases">
        <authorList>
            <person name="Zhang T."/>
        </authorList>
    </citation>
    <scope>NUCLEOTIDE SEQUENCE</scope>
    <source>
        <strain evidence="2">HKST-UBA03</strain>
    </source>
</reference>
<feature type="transmembrane region" description="Helical" evidence="1">
    <location>
        <begin position="77"/>
        <end position="95"/>
    </location>
</feature>
<proteinExistence type="predicted"/>
<sequence length="103" mass="11028">MKAIFILIGLGIAALIALGIAFIAFGVYVVATRLGMATVEPYAAGFWAGLWQGLIVLLSFFTSWFDKSITIYQTGNVGFWYNFGYIFGLCIALGGSGKAASKK</sequence>
<reference evidence="2" key="2">
    <citation type="journal article" date="2021" name="Microbiome">
        <title>Successional dynamics and alternative stable states in a saline activated sludge microbial community over 9 years.</title>
        <authorList>
            <person name="Wang Y."/>
            <person name="Ye J."/>
            <person name="Ju F."/>
            <person name="Liu L."/>
            <person name="Boyd J.A."/>
            <person name="Deng Y."/>
            <person name="Parks D.H."/>
            <person name="Jiang X."/>
            <person name="Yin X."/>
            <person name="Woodcroft B.J."/>
            <person name="Tyson G.W."/>
            <person name="Hugenholtz P."/>
            <person name="Polz M.F."/>
            <person name="Zhang T."/>
        </authorList>
    </citation>
    <scope>NUCLEOTIDE SEQUENCE</scope>
    <source>
        <strain evidence="2">HKST-UBA03</strain>
    </source>
</reference>
<keyword evidence="1" id="KW-0472">Membrane</keyword>
<keyword evidence="1" id="KW-1133">Transmembrane helix</keyword>
<organism evidence="2 3">
    <name type="scientific">candidate division WWE3 bacterium</name>
    <dbReference type="NCBI Taxonomy" id="2053526"/>
    <lineage>
        <taxon>Bacteria</taxon>
        <taxon>Katanobacteria</taxon>
    </lineage>
</organism>
<dbReference type="EMBL" id="JAGQKZ010000027">
    <property type="protein sequence ID" value="MCA9392210.1"/>
    <property type="molecule type" value="Genomic_DNA"/>
</dbReference>
<gene>
    <name evidence="2" type="ORF">KC614_03345</name>
</gene>
<dbReference type="AlphaFoldDB" id="A0A955LKI1"/>
<feature type="transmembrane region" description="Helical" evidence="1">
    <location>
        <begin position="6"/>
        <end position="30"/>
    </location>
</feature>